<name>A0A3R7SV73_PENVA</name>
<keyword evidence="3" id="KW-1185">Reference proteome</keyword>
<evidence type="ECO:0000256" key="1">
    <source>
        <dbReference type="SAM" id="MobiDB-lite"/>
    </source>
</evidence>
<accession>A0A3R7SV73</accession>
<comment type="caution">
    <text evidence="2">The sequence shown here is derived from an EMBL/GenBank/DDBJ whole genome shotgun (WGS) entry which is preliminary data.</text>
</comment>
<reference evidence="2 3" key="2">
    <citation type="submission" date="2019-01" db="EMBL/GenBank/DDBJ databases">
        <title>The decoding of complex shrimp genome reveals the adaptation for benthos swimmer, frequently molting mechanism and breeding impact on genome.</title>
        <authorList>
            <person name="Sun Y."/>
            <person name="Gao Y."/>
            <person name="Yu Y."/>
        </authorList>
    </citation>
    <scope>NUCLEOTIDE SEQUENCE [LARGE SCALE GENOMIC DNA]</scope>
    <source>
        <tissue evidence="2">Muscle</tissue>
    </source>
</reference>
<feature type="compositionally biased region" description="Polar residues" evidence="1">
    <location>
        <begin position="59"/>
        <end position="76"/>
    </location>
</feature>
<evidence type="ECO:0000313" key="2">
    <source>
        <dbReference type="EMBL" id="ROT76690.1"/>
    </source>
</evidence>
<feature type="compositionally biased region" description="Acidic residues" evidence="1">
    <location>
        <begin position="36"/>
        <end position="45"/>
    </location>
</feature>
<dbReference type="AlphaFoldDB" id="A0A3R7SV73"/>
<dbReference type="Proteomes" id="UP000283509">
    <property type="component" value="Unassembled WGS sequence"/>
</dbReference>
<gene>
    <name evidence="2" type="ORF">C7M84_004724</name>
</gene>
<organism evidence="2 3">
    <name type="scientific">Penaeus vannamei</name>
    <name type="common">Whiteleg shrimp</name>
    <name type="synonym">Litopenaeus vannamei</name>
    <dbReference type="NCBI Taxonomy" id="6689"/>
    <lineage>
        <taxon>Eukaryota</taxon>
        <taxon>Metazoa</taxon>
        <taxon>Ecdysozoa</taxon>
        <taxon>Arthropoda</taxon>
        <taxon>Crustacea</taxon>
        <taxon>Multicrustacea</taxon>
        <taxon>Malacostraca</taxon>
        <taxon>Eumalacostraca</taxon>
        <taxon>Eucarida</taxon>
        <taxon>Decapoda</taxon>
        <taxon>Dendrobranchiata</taxon>
        <taxon>Penaeoidea</taxon>
        <taxon>Penaeidae</taxon>
        <taxon>Penaeus</taxon>
    </lineage>
</organism>
<feature type="region of interest" description="Disordered" evidence="1">
    <location>
        <begin position="1"/>
        <end position="156"/>
    </location>
</feature>
<evidence type="ECO:0000313" key="3">
    <source>
        <dbReference type="Proteomes" id="UP000283509"/>
    </source>
</evidence>
<dbReference type="OrthoDB" id="10043757at2759"/>
<feature type="compositionally biased region" description="Polar residues" evidence="1">
    <location>
        <begin position="105"/>
        <end position="134"/>
    </location>
</feature>
<protein>
    <submittedName>
        <fullName evidence="2">Uncharacterized protein</fullName>
    </submittedName>
</protein>
<reference evidence="2 3" key="1">
    <citation type="submission" date="2018-04" db="EMBL/GenBank/DDBJ databases">
        <authorList>
            <person name="Zhang X."/>
            <person name="Yuan J."/>
            <person name="Li F."/>
            <person name="Xiang J."/>
        </authorList>
    </citation>
    <scope>NUCLEOTIDE SEQUENCE [LARGE SCALE GENOMIC DNA]</scope>
    <source>
        <tissue evidence="2">Muscle</tissue>
    </source>
</reference>
<proteinExistence type="predicted"/>
<feature type="compositionally biased region" description="Polar residues" evidence="1">
    <location>
        <begin position="143"/>
        <end position="156"/>
    </location>
</feature>
<dbReference type="EMBL" id="QCYY01001622">
    <property type="protein sequence ID" value="ROT76690.1"/>
    <property type="molecule type" value="Genomic_DNA"/>
</dbReference>
<sequence length="156" mass="16915">MVVVKLVETSRPSVLNDPTPKPRRKLIQAPRFNLSAEDEDDDDLSDIPPSSPRLGHTPLLQTTSPRSPSPHNSASPPTSPWSRMAFDLAKYGSTGTPERRHSITLCETPSQARPSSNSITPPSSMPQSANSSAPMSPAHQDFIPSTSQTQRDFLSS</sequence>